<evidence type="ECO:0000256" key="1">
    <source>
        <dbReference type="ARBA" id="ARBA00010552"/>
    </source>
</evidence>
<keyword evidence="3" id="KW-1185">Reference proteome</keyword>
<dbReference type="GO" id="GO:0019239">
    <property type="term" value="F:deaminase activity"/>
    <property type="evidence" value="ECO:0007669"/>
    <property type="project" value="TreeGrafter"/>
</dbReference>
<dbReference type="PANTHER" id="PTHR11803">
    <property type="entry name" value="2-IMINOBUTANOATE/2-IMINOPROPANOATE DEAMINASE RIDA"/>
    <property type="match status" value="1"/>
</dbReference>
<dbReference type="EMBL" id="AP018558">
    <property type="protein sequence ID" value="BBD77271.1"/>
    <property type="molecule type" value="Genomic_DNA"/>
</dbReference>
<name>A0A2Z6DXR2_HYDTE</name>
<dbReference type="InterPro" id="IPR006056">
    <property type="entry name" value="RidA"/>
</dbReference>
<evidence type="ECO:0000313" key="2">
    <source>
        <dbReference type="EMBL" id="BBD77271.1"/>
    </source>
</evidence>
<accession>A0A2Z6DXR2</accession>
<comment type="similarity">
    <text evidence="1">Belongs to the RutC family.</text>
</comment>
<dbReference type="RefSeq" id="WP_119335023.1">
    <property type="nucleotide sequence ID" value="NZ_AP018558.1"/>
</dbReference>
<dbReference type="FunFam" id="3.30.1330.40:FF:000001">
    <property type="entry name" value="L-PSP family endoribonuclease"/>
    <property type="match status" value="1"/>
</dbReference>
<dbReference type="PANTHER" id="PTHR11803:SF39">
    <property type="entry name" value="2-IMINOBUTANOATE_2-IMINOPROPANOATE DEAMINASE"/>
    <property type="match status" value="1"/>
</dbReference>
<dbReference type="NCBIfam" id="TIGR00004">
    <property type="entry name" value="Rid family detoxifying hydrolase"/>
    <property type="match status" value="1"/>
</dbReference>
<dbReference type="InterPro" id="IPR035959">
    <property type="entry name" value="RutC-like_sf"/>
</dbReference>
<dbReference type="OrthoDB" id="5296613at2"/>
<dbReference type="InterPro" id="IPR006175">
    <property type="entry name" value="YjgF/YER057c/UK114"/>
</dbReference>
<protein>
    <submittedName>
        <fullName evidence="2">Endoribonuclease</fullName>
    </submittedName>
</protein>
<dbReference type="Pfam" id="PF01042">
    <property type="entry name" value="Ribonuc_L-PSP"/>
    <property type="match status" value="1"/>
</dbReference>
<sequence length="126" mass="13332">MKRTIHTANAPAAIGAYSQAVQAGDFLYISGQLGLDPATMALEEGFEAQCHRMFQNLKAIAEAAGAGLDRAVKLTIYLTDLADFAQLNTIMAHYVPEPFPARAAVQVAALPKGGLVEADAILYLGQ</sequence>
<dbReference type="Gene3D" id="3.30.1330.40">
    <property type="entry name" value="RutC-like"/>
    <property type="match status" value="1"/>
</dbReference>
<dbReference type="CDD" id="cd00448">
    <property type="entry name" value="YjgF_YER057c_UK114_family"/>
    <property type="match status" value="1"/>
</dbReference>
<evidence type="ECO:0000313" key="3">
    <source>
        <dbReference type="Proteomes" id="UP000262004"/>
    </source>
</evidence>
<proteinExistence type="inferred from homology"/>
<reference evidence="2 3" key="1">
    <citation type="submission" date="2018-04" db="EMBL/GenBank/DDBJ databases">
        <title>Complete genome sequence of Hydrogenophilus thermoluteolus TH-1.</title>
        <authorList>
            <person name="Arai H."/>
        </authorList>
    </citation>
    <scope>NUCLEOTIDE SEQUENCE [LARGE SCALE GENOMIC DNA]</scope>
    <source>
        <strain evidence="2 3">TH-1</strain>
    </source>
</reference>
<dbReference type="AlphaFoldDB" id="A0A2Z6DXR2"/>
<gene>
    <name evidence="2" type="ORF">HPTL_1007</name>
</gene>
<organism evidence="2 3">
    <name type="scientific">Hydrogenophilus thermoluteolus</name>
    <name type="common">Pseudomonas hydrogenothermophila</name>
    <dbReference type="NCBI Taxonomy" id="297"/>
    <lineage>
        <taxon>Bacteria</taxon>
        <taxon>Pseudomonadati</taxon>
        <taxon>Pseudomonadota</taxon>
        <taxon>Hydrogenophilia</taxon>
        <taxon>Hydrogenophilales</taxon>
        <taxon>Hydrogenophilaceae</taxon>
        <taxon>Hydrogenophilus</taxon>
    </lineage>
</organism>
<dbReference type="SUPFAM" id="SSF55298">
    <property type="entry name" value="YjgF-like"/>
    <property type="match status" value="1"/>
</dbReference>
<dbReference type="KEGG" id="htl:HPTL_1007"/>
<dbReference type="Proteomes" id="UP000262004">
    <property type="component" value="Chromosome"/>
</dbReference>
<dbReference type="GO" id="GO:0005829">
    <property type="term" value="C:cytosol"/>
    <property type="evidence" value="ECO:0007669"/>
    <property type="project" value="TreeGrafter"/>
</dbReference>